<comment type="caution">
    <text evidence="1">The sequence shown here is derived from an EMBL/GenBank/DDBJ whole genome shotgun (WGS) entry which is preliminary data.</text>
</comment>
<protein>
    <submittedName>
        <fullName evidence="1">Uncharacterized protein</fullName>
    </submittedName>
</protein>
<name>A0A8I1GEF6_9HYPH</name>
<accession>A0A8I1GEF6</accession>
<reference evidence="1 2" key="1">
    <citation type="submission" date="2020-12" db="EMBL/GenBank/DDBJ databases">
        <title>Revised draft genomes of Rhodomicrobium vannielii ATCC 17100 and Rhodomicrobium udaipurense JA643.</title>
        <authorList>
            <person name="Conners E.M."/>
            <person name="Davenport E.J."/>
            <person name="Bose A."/>
        </authorList>
    </citation>
    <scope>NUCLEOTIDE SEQUENCE [LARGE SCALE GENOMIC DNA]</scope>
    <source>
        <strain evidence="1 2">JA643</strain>
    </source>
</reference>
<evidence type="ECO:0000313" key="1">
    <source>
        <dbReference type="EMBL" id="MBJ7543269.1"/>
    </source>
</evidence>
<organism evidence="1 2">
    <name type="scientific">Rhodomicrobium udaipurense</name>
    <dbReference type="NCBI Taxonomy" id="1202716"/>
    <lineage>
        <taxon>Bacteria</taxon>
        <taxon>Pseudomonadati</taxon>
        <taxon>Pseudomonadota</taxon>
        <taxon>Alphaproteobacteria</taxon>
        <taxon>Hyphomicrobiales</taxon>
        <taxon>Hyphomicrobiaceae</taxon>
        <taxon>Rhodomicrobium</taxon>
    </lineage>
</organism>
<dbReference type="Proteomes" id="UP000623250">
    <property type="component" value="Unassembled WGS sequence"/>
</dbReference>
<dbReference type="RefSeq" id="WP_037239287.1">
    <property type="nucleotide sequence ID" value="NZ_JAEMUK010000012.1"/>
</dbReference>
<proteinExistence type="predicted"/>
<sequence length="512" mass="51656">MPSSLPSADSDYQILDIDTKLTLAFWNAALGSVGARLRAAEAVRADFEALINTGTGQALAVISANVEPQLATLTAAINQLKADVAEAEDAIATLIGGAVPMEIVTGLAAALNTKATQADLAALATTVAAKATQADLEALAAAVGGKALQADLAALATTVAAKATQADFEALATAVSEKAAQAELAVVVGRGLVNKFRNGSFAIAQRGTSGSVTAGATAYTLDGWQVSAAGAAVAWSQVWNTNIAGATIRLQRSAAGLTVCTLQQRIESYLAAELLTYAKEARPVTVQFVVYNGTASAITPKIAAGYATARDNFGTVTADLAATNLQTIAAGATGIVSYTFIPSVNIANGLQIQLQFGSALNSTSGYVHVGRADIRATPGIAPGLNSAPPPAELRDPMSELALCQRYFCKSHAALVAPGSAVGGGACGIVLTTNTSGSGANISSPFPVTMGGLPTLTIYDSAGAAGKVGYLNGSLWASGGSIGAAGATSYGVRVWCSQNTNGFEFDYAASWEL</sequence>
<evidence type="ECO:0000313" key="2">
    <source>
        <dbReference type="Proteomes" id="UP000623250"/>
    </source>
</evidence>
<dbReference type="EMBL" id="JAEMUK010000012">
    <property type="protein sequence ID" value="MBJ7543269.1"/>
    <property type="molecule type" value="Genomic_DNA"/>
</dbReference>
<keyword evidence="2" id="KW-1185">Reference proteome</keyword>
<gene>
    <name evidence="1" type="ORF">JDN41_06840</name>
</gene>
<dbReference type="AlphaFoldDB" id="A0A8I1GEF6"/>